<proteinExistence type="predicted"/>
<reference evidence="1" key="1">
    <citation type="submission" date="2019-09" db="EMBL/GenBank/DDBJ databases">
        <title>Draft genome information of white flower Hibiscus syriacus.</title>
        <authorList>
            <person name="Kim Y.-M."/>
        </authorList>
    </citation>
    <scope>NUCLEOTIDE SEQUENCE [LARGE SCALE GENOMIC DNA]</scope>
    <source>
        <strain evidence="1">YM2019G1</strain>
    </source>
</reference>
<gene>
    <name evidence="1" type="ORF">F3Y22_tig00111394pilonHSYRG00076</name>
</gene>
<organism evidence="1 2">
    <name type="scientific">Hibiscus syriacus</name>
    <name type="common">Rose of Sharon</name>
    <dbReference type="NCBI Taxonomy" id="106335"/>
    <lineage>
        <taxon>Eukaryota</taxon>
        <taxon>Viridiplantae</taxon>
        <taxon>Streptophyta</taxon>
        <taxon>Embryophyta</taxon>
        <taxon>Tracheophyta</taxon>
        <taxon>Spermatophyta</taxon>
        <taxon>Magnoliopsida</taxon>
        <taxon>eudicotyledons</taxon>
        <taxon>Gunneridae</taxon>
        <taxon>Pentapetalae</taxon>
        <taxon>rosids</taxon>
        <taxon>malvids</taxon>
        <taxon>Malvales</taxon>
        <taxon>Malvaceae</taxon>
        <taxon>Malvoideae</taxon>
        <taxon>Hibiscus</taxon>
    </lineage>
</organism>
<dbReference type="EMBL" id="VEPZ02001329">
    <property type="protein sequence ID" value="KAE8679824.1"/>
    <property type="molecule type" value="Genomic_DNA"/>
</dbReference>
<protein>
    <submittedName>
        <fullName evidence="1">Cellulose synthase family protein isoform 1</fullName>
    </submittedName>
</protein>
<keyword evidence="2" id="KW-1185">Reference proteome</keyword>
<comment type="caution">
    <text evidence="1">The sequence shown here is derived from an EMBL/GenBank/DDBJ whole genome shotgun (WGS) entry which is preliminary data.</text>
</comment>
<evidence type="ECO:0000313" key="2">
    <source>
        <dbReference type="Proteomes" id="UP000436088"/>
    </source>
</evidence>
<sequence length="134" mass="14891">MASFGSIKSAIFDREEKQQYQSHIHGLNAYKFLNDYGQLASMEKKKTTDVKLPVKTDHDTLREGHRIAPPTRLSAVPNSLAYILLAAININSERKKQASPVGYLSVSSEASRIYAENLALYLAWVGGDQHVTKA</sequence>
<evidence type="ECO:0000313" key="1">
    <source>
        <dbReference type="EMBL" id="KAE8679824.1"/>
    </source>
</evidence>
<accession>A0A6A2YLH9</accession>
<dbReference type="Proteomes" id="UP000436088">
    <property type="component" value="Unassembled WGS sequence"/>
</dbReference>
<dbReference type="AlphaFoldDB" id="A0A6A2YLH9"/>
<name>A0A6A2YLH9_HIBSY</name>